<evidence type="ECO:0000313" key="3">
    <source>
        <dbReference type="EMBL" id="SFE71290.1"/>
    </source>
</evidence>
<gene>
    <name evidence="3" type="ORF">SAMN05192532_103177</name>
</gene>
<dbReference type="SMART" id="SM00849">
    <property type="entry name" value="Lactamase_B"/>
    <property type="match status" value="1"/>
</dbReference>
<keyword evidence="4" id="KW-1185">Reference proteome</keyword>
<feature type="domain" description="Metallo-beta-lactamase" evidence="2">
    <location>
        <begin position="18"/>
        <end position="213"/>
    </location>
</feature>
<dbReference type="Pfam" id="PF12706">
    <property type="entry name" value="Lactamase_B_2"/>
    <property type="match status" value="1"/>
</dbReference>
<sequence length="247" mass="27583">MKITVVGFWHAFPGKGEAASGYLLEKNGFRVLIDCGSGVISQLQHYCDLSTLDAAVISHYHNDHIGDIGALHYHRLLLPYLSEQKEIRPFPIYGHKEDREGFQRLSYKDVVQAVTYNDQAPLSIGPFTFTFYRTTHPVPCFAMNITDQLSTLFYTADTGFSEQLATAAQEADLIISECSLYKGQDGTKAGHMNSEEAGRFANIANARSLLLSHLPHFGEHRRLVEEAKVECPHTTVEHAVSGWTKII</sequence>
<evidence type="ECO:0000313" key="4">
    <source>
        <dbReference type="Proteomes" id="UP000199516"/>
    </source>
</evidence>
<organism evidence="3 4">
    <name type="scientific">Alteribacillus iranensis</name>
    <dbReference type="NCBI Taxonomy" id="930128"/>
    <lineage>
        <taxon>Bacteria</taxon>
        <taxon>Bacillati</taxon>
        <taxon>Bacillota</taxon>
        <taxon>Bacilli</taxon>
        <taxon>Bacillales</taxon>
        <taxon>Bacillaceae</taxon>
        <taxon>Alteribacillus</taxon>
    </lineage>
</organism>
<dbReference type="CDD" id="cd07716">
    <property type="entry name" value="RNaseZ_short-form-like_MBL-fold"/>
    <property type="match status" value="1"/>
</dbReference>
<dbReference type="GO" id="GO:0042781">
    <property type="term" value="F:3'-tRNA processing endoribonuclease activity"/>
    <property type="evidence" value="ECO:0007669"/>
    <property type="project" value="TreeGrafter"/>
</dbReference>
<evidence type="ECO:0000259" key="2">
    <source>
        <dbReference type="SMART" id="SM00849"/>
    </source>
</evidence>
<dbReference type="OrthoDB" id="9794898at2"/>
<dbReference type="STRING" id="930128.SAMN05192532_103177"/>
<name>A0A1I2CU93_9BACI</name>
<accession>A0A1I2CU93</accession>
<dbReference type="Gene3D" id="3.60.15.10">
    <property type="entry name" value="Ribonuclease Z/Hydroxyacylglutathione hydrolase-like"/>
    <property type="match status" value="1"/>
</dbReference>
<dbReference type="SUPFAM" id="SSF56281">
    <property type="entry name" value="Metallo-hydrolase/oxidoreductase"/>
    <property type="match status" value="1"/>
</dbReference>
<dbReference type="AlphaFoldDB" id="A0A1I2CU93"/>
<reference evidence="3 4" key="1">
    <citation type="submission" date="2016-10" db="EMBL/GenBank/DDBJ databases">
        <authorList>
            <person name="de Groot N.N."/>
        </authorList>
    </citation>
    <scope>NUCLEOTIDE SEQUENCE [LARGE SCALE GENOMIC DNA]</scope>
    <source>
        <strain evidence="3 4">DSM 23995</strain>
    </source>
</reference>
<proteinExistence type="predicted"/>
<dbReference type="RefSeq" id="WP_091660317.1">
    <property type="nucleotide sequence ID" value="NZ_FONT01000003.1"/>
</dbReference>
<keyword evidence="1" id="KW-0862">Zinc</keyword>
<dbReference type="Proteomes" id="UP000199516">
    <property type="component" value="Unassembled WGS sequence"/>
</dbReference>
<dbReference type="PANTHER" id="PTHR46018">
    <property type="entry name" value="ZINC PHOSPHODIESTERASE ELAC PROTEIN 1"/>
    <property type="match status" value="1"/>
</dbReference>
<dbReference type="InterPro" id="IPR036866">
    <property type="entry name" value="RibonucZ/Hydroxyglut_hydro"/>
</dbReference>
<evidence type="ECO:0000256" key="1">
    <source>
        <dbReference type="ARBA" id="ARBA00022833"/>
    </source>
</evidence>
<dbReference type="PANTHER" id="PTHR46018:SF4">
    <property type="entry name" value="METALLO-HYDROLASE YHFI-RELATED"/>
    <property type="match status" value="1"/>
</dbReference>
<dbReference type="EMBL" id="FONT01000003">
    <property type="protein sequence ID" value="SFE71290.1"/>
    <property type="molecule type" value="Genomic_DNA"/>
</dbReference>
<protein>
    <submittedName>
        <fullName evidence="3">Ribonuclease BN, tRNA processing enzyme</fullName>
    </submittedName>
</protein>
<dbReference type="InterPro" id="IPR001279">
    <property type="entry name" value="Metallo-B-lactamas"/>
</dbReference>